<organism evidence="4 5">
    <name type="scientific">Rubroshorea leprosula</name>
    <dbReference type="NCBI Taxonomy" id="152421"/>
    <lineage>
        <taxon>Eukaryota</taxon>
        <taxon>Viridiplantae</taxon>
        <taxon>Streptophyta</taxon>
        <taxon>Embryophyta</taxon>
        <taxon>Tracheophyta</taxon>
        <taxon>Spermatophyta</taxon>
        <taxon>Magnoliopsida</taxon>
        <taxon>eudicotyledons</taxon>
        <taxon>Gunneridae</taxon>
        <taxon>Pentapetalae</taxon>
        <taxon>rosids</taxon>
        <taxon>malvids</taxon>
        <taxon>Malvales</taxon>
        <taxon>Dipterocarpaceae</taxon>
        <taxon>Rubroshorea</taxon>
    </lineage>
</organism>
<evidence type="ECO:0000256" key="2">
    <source>
        <dbReference type="ARBA" id="ARBA00022737"/>
    </source>
</evidence>
<evidence type="ECO:0008006" key="6">
    <source>
        <dbReference type="Google" id="ProtNLM"/>
    </source>
</evidence>
<accession>A0AAV5IVI8</accession>
<evidence type="ECO:0000256" key="1">
    <source>
        <dbReference type="ARBA" id="ARBA00007626"/>
    </source>
</evidence>
<evidence type="ECO:0000313" key="4">
    <source>
        <dbReference type="EMBL" id="GKV02772.1"/>
    </source>
</evidence>
<dbReference type="PANTHER" id="PTHR47939">
    <property type="entry name" value="MEMBRANE-ASSOCIATED SALT-INDUCIBLE PROTEIN-LIKE"/>
    <property type="match status" value="1"/>
</dbReference>
<proteinExistence type="inferred from homology"/>
<dbReference type="InterPro" id="IPR050667">
    <property type="entry name" value="PPR-containing_protein"/>
</dbReference>
<dbReference type="Pfam" id="PF13041">
    <property type="entry name" value="PPR_2"/>
    <property type="match status" value="1"/>
</dbReference>
<keyword evidence="5" id="KW-1185">Reference proteome</keyword>
<dbReference type="EMBL" id="BPVZ01000019">
    <property type="protein sequence ID" value="GKV02772.1"/>
    <property type="molecule type" value="Genomic_DNA"/>
</dbReference>
<dbReference type="InterPro" id="IPR002885">
    <property type="entry name" value="PPR_rpt"/>
</dbReference>
<dbReference type="PROSITE" id="PS51375">
    <property type="entry name" value="PPR"/>
    <property type="match status" value="1"/>
</dbReference>
<dbReference type="NCBIfam" id="TIGR00756">
    <property type="entry name" value="PPR"/>
    <property type="match status" value="1"/>
</dbReference>
<dbReference type="InterPro" id="IPR011990">
    <property type="entry name" value="TPR-like_helical_dom_sf"/>
</dbReference>
<comment type="caution">
    <text evidence="4">The sequence shown here is derived from an EMBL/GenBank/DDBJ whole genome shotgun (WGS) entry which is preliminary data.</text>
</comment>
<feature type="repeat" description="PPR" evidence="3">
    <location>
        <begin position="176"/>
        <end position="210"/>
    </location>
</feature>
<sequence length="349" mass="39219">MPVNMMMVTRPTIFFKTVINCYPRLLLFSSIHSTTSAESIEQTIKDAVEAKTYQNIPDLLISLKETCGNRNPFSFLSTFPQNMRIQIIDEMLQSFIPVRPRSRPQLTYNHLLLYTLQSPHPLPLALAILQRMIHSGCLPIPQAHLLLSSAWLDHRHQSQSVSGILLEMQKIGYYPDSGTCNYIISSLCAIDQLDEAVKVLMSMSSIGCIPNFESYGAVISTMCTVRRTGDSVELMKQMVEKAGLTPRQGTVVKVTAALRANREIWKAVEMIEFLERNGYTVGFESYELVVEGCLECREYLLAGKVVMAMTEKGFIPYIRVRQKVIEGLAGVGEWTLACAVRQRLVELGS</sequence>
<reference evidence="4 5" key="1">
    <citation type="journal article" date="2021" name="Commun. Biol.">
        <title>The genome of Shorea leprosula (Dipterocarpaceae) highlights the ecological relevance of drought in aseasonal tropical rainforests.</title>
        <authorList>
            <person name="Ng K.K.S."/>
            <person name="Kobayashi M.J."/>
            <person name="Fawcett J.A."/>
            <person name="Hatakeyama M."/>
            <person name="Paape T."/>
            <person name="Ng C.H."/>
            <person name="Ang C.C."/>
            <person name="Tnah L.H."/>
            <person name="Lee C.T."/>
            <person name="Nishiyama T."/>
            <person name="Sese J."/>
            <person name="O'Brien M.J."/>
            <person name="Copetti D."/>
            <person name="Mohd Noor M.I."/>
            <person name="Ong R.C."/>
            <person name="Putra M."/>
            <person name="Sireger I.Z."/>
            <person name="Indrioko S."/>
            <person name="Kosugi Y."/>
            <person name="Izuno A."/>
            <person name="Isagi Y."/>
            <person name="Lee S.L."/>
            <person name="Shimizu K.K."/>
        </authorList>
    </citation>
    <scope>NUCLEOTIDE SEQUENCE [LARGE SCALE GENOMIC DNA]</scope>
    <source>
        <strain evidence="4">214</strain>
    </source>
</reference>
<dbReference type="PANTHER" id="PTHR47939:SF10">
    <property type="entry name" value="PENTACOTRIPEPTIDE-REPEAT REGION OF PRORP DOMAIN-CONTAINING PROTEIN"/>
    <property type="match status" value="1"/>
</dbReference>
<dbReference type="Proteomes" id="UP001054252">
    <property type="component" value="Unassembled WGS sequence"/>
</dbReference>
<dbReference type="Gene3D" id="1.25.40.10">
    <property type="entry name" value="Tetratricopeptide repeat domain"/>
    <property type="match status" value="1"/>
</dbReference>
<protein>
    <recommendedName>
        <fullName evidence="6">Pentatricopeptide repeat-containing protein</fullName>
    </recommendedName>
</protein>
<keyword evidence="2" id="KW-0677">Repeat</keyword>
<gene>
    <name evidence="4" type="ORF">SLEP1_g15165</name>
</gene>
<dbReference type="AlphaFoldDB" id="A0AAV5IVI8"/>
<evidence type="ECO:0000256" key="3">
    <source>
        <dbReference type="PROSITE-ProRule" id="PRU00708"/>
    </source>
</evidence>
<name>A0AAV5IVI8_9ROSI</name>
<comment type="similarity">
    <text evidence="1">Belongs to the PPR family. P subfamily.</text>
</comment>
<evidence type="ECO:0000313" key="5">
    <source>
        <dbReference type="Proteomes" id="UP001054252"/>
    </source>
</evidence>